<gene>
    <name evidence="4" type="ORF">GCM10009111_16050</name>
</gene>
<dbReference type="Pfam" id="PF05299">
    <property type="entry name" value="Peptidase_M61"/>
    <property type="match status" value="1"/>
</dbReference>
<dbReference type="Pfam" id="PF17899">
    <property type="entry name" value="Peptidase_M61_N"/>
    <property type="match status" value="1"/>
</dbReference>
<reference evidence="4 5" key="1">
    <citation type="journal article" date="2019" name="Int. J. Syst. Evol. Microbiol.">
        <title>The Global Catalogue of Microorganisms (GCM) 10K type strain sequencing project: providing services to taxonomists for standard genome sequencing and annotation.</title>
        <authorList>
            <consortium name="The Broad Institute Genomics Platform"/>
            <consortium name="The Broad Institute Genome Sequencing Center for Infectious Disease"/>
            <person name="Wu L."/>
            <person name="Ma J."/>
        </authorList>
    </citation>
    <scope>NUCLEOTIDE SEQUENCE [LARGE SCALE GENOMIC DNA]</scope>
    <source>
        <strain evidence="4 5">JCM 15608</strain>
    </source>
</reference>
<feature type="domain" description="Peptidase M61 N-terminal" evidence="3">
    <location>
        <begin position="26"/>
        <end position="189"/>
    </location>
</feature>
<dbReference type="InterPro" id="IPR040756">
    <property type="entry name" value="Peptidase_M61_N"/>
</dbReference>
<dbReference type="RefSeq" id="WP_343816860.1">
    <property type="nucleotide sequence ID" value="NZ_BAAAFA010000005.1"/>
</dbReference>
<dbReference type="Gene3D" id="2.30.42.10">
    <property type="match status" value="1"/>
</dbReference>
<evidence type="ECO:0000256" key="1">
    <source>
        <dbReference type="SAM" id="SignalP"/>
    </source>
</evidence>
<comment type="caution">
    <text evidence="4">The sequence shown here is derived from an EMBL/GenBank/DDBJ whole genome shotgun (WGS) entry which is preliminary data.</text>
</comment>
<evidence type="ECO:0000259" key="3">
    <source>
        <dbReference type="Pfam" id="PF17899"/>
    </source>
</evidence>
<feature type="signal peptide" evidence="1">
    <location>
        <begin position="1"/>
        <end position="22"/>
    </location>
</feature>
<dbReference type="Proteomes" id="UP001500021">
    <property type="component" value="Unassembled WGS sequence"/>
</dbReference>
<dbReference type="InterPro" id="IPR027268">
    <property type="entry name" value="Peptidase_M4/M1_CTD_sf"/>
</dbReference>
<evidence type="ECO:0000313" key="5">
    <source>
        <dbReference type="Proteomes" id="UP001500021"/>
    </source>
</evidence>
<name>A0ABN1L6C5_9GAMM</name>
<accession>A0ABN1L6C5</accession>
<keyword evidence="5" id="KW-1185">Reference proteome</keyword>
<evidence type="ECO:0000313" key="4">
    <source>
        <dbReference type="EMBL" id="GAA0816380.1"/>
    </source>
</evidence>
<evidence type="ECO:0000259" key="2">
    <source>
        <dbReference type="Pfam" id="PF05299"/>
    </source>
</evidence>
<keyword evidence="1" id="KW-0732">Signal</keyword>
<feature type="chain" id="PRO_5046061571" evidence="1">
    <location>
        <begin position="23"/>
        <end position="600"/>
    </location>
</feature>
<feature type="domain" description="Peptidase M61 catalytic" evidence="2">
    <location>
        <begin position="279"/>
        <end position="392"/>
    </location>
</feature>
<dbReference type="InterPro" id="IPR007963">
    <property type="entry name" value="Peptidase_M61_catalytic"/>
</dbReference>
<protein>
    <submittedName>
        <fullName evidence="4">PDZ domain-containing protein</fullName>
    </submittedName>
</protein>
<dbReference type="SUPFAM" id="SSF50156">
    <property type="entry name" value="PDZ domain-like"/>
    <property type="match status" value="1"/>
</dbReference>
<sequence length="600" mass="69049">MVLCKSLLFTLLLYLIAFSANAEVNVTINIDNPEHHLATVQVQFKASETKDTLVYLPTWRTGRYEILNLANGIRKFSAQDEQGNALLWEKVSKDSWRINNTQHKKLTVTYQVYANQLGKRTRHIDDSHAFIDNSTVVMYSEESRPQKHIVQMVVPKAWRSVSGLDFGDNHHQFIASNYDVLVDSPIESGINQFFEFEVDNRQYELVIWGEGNYDTQKMLQDLTVMVEQSKSIWQGYPFKRYVFMVHATSGARGATEHVNSTIIQRSRYKFSARKDYIGFISTAAHEFVHTWNVKQYRPEGLVPYDYQQENYDNLLWLAEGSTSYLQYQLLLRGKLLTSKEFFEDLAKRITKHQHKPGRNSQSIAQAGFDAWINESGDYGNNHSVNIYAEGYLASWLLDFDILSRTNLAKSYRNVHNQLYQQFKIPKSYNENDILAILNQVTGENYQPWWQQNITGLLAIDFDALLAKAGLQMSYGKAGAKLKTQIWTGLKTEQVNSGLKVTHVEKHSPAWDAGFTLDDIIIAIDGLRLVDKDLTTRLADFNDENTVDISFFRRDVLASKSLALVKRPKDKLKVTPLENANEQQKAFFTQWTGLEFPEDKK</sequence>
<dbReference type="EMBL" id="BAAAFA010000005">
    <property type="protein sequence ID" value="GAA0816380.1"/>
    <property type="molecule type" value="Genomic_DNA"/>
</dbReference>
<dbReference type="Gene3D" id="1.10.390.10">
    <property type="entry name" value="Neutral Protease Domain 2"/>
    <property type="match status" value="1"/>
</dbReference>
<organism evidence="4 5">
    <name type="scientific">Colwellia asteriadis</name>
    <dbReference type="NCBI Taxonomy" id="517723"/>
    <lineage>
        <taxon>Bacteria</taxon>
        <taxon>Pseudomonadati</taxon>
        <taxon>Pseudomonadota</taxon>
        <taxon>Gammaproteobacteria</taxon>
        <taxon>Alteromonadales</taxon>
        <taxon>Colwelliaceae</taxon>
        <taxon>Colwellia</taxon>
    </lineage>
</organism>
<proteinExistence type="predicted"/>
<dbReference type="Gene3D" id="2.60.40.3650">
    <property type="match status" value="1"/>
</dbReference>
<dbReference type="InterPro" id="IPR036034">
    <property type="entry name" value="PDZ_sf"/>
</dbReference>
<dbReference type="PIRSF" id="PIRSF016493">
    <property type="entry name" value="Glycyl_aminpptds"/>
    <property type="match status" value="1"/>
</dbReference>
<dbReference type="SUPFAM" id="SSF55486">
    <property type="entry name" value="Metalloproteases ('zincins'), catalytic domain"/>
    <property type="match status" value="1"/>
</dbReference>
<dbReference type="InterPro" id="IPR024191">
    <property type="entry name" value="Peptidase_M61"/>
</dbReference>